<feature type="compositionally biased region" description="Basic and acidic residues" evidence="1">
    <location>
        <begin position="56"/>
        <end position="66"/>
    </location>
</feature>
<gene>
    <name evidence="4" type="ORF">C7453_107163</name>
    <name evidence="3" type="ORF">HLH32_12235</name>
</gene>
<evidence type="ECO:0000256" key="1">
    <source>
        <dbReference type="SAM" id="MobiDB-lite"/>
    </source>
</evidence>
<name>A0A370G2A5_GLULI</name>
<organism evidence="4 5">
    <name type="scientific">Gluconacetobacter liquefaciens</name>
    <name type="common">Acetobacter liquefaciens</name>
    <dbReference type="NCBI Taxonomy" id="89584"/>
    <lineage>
        <taxon>Bacteria</taxon>
        <taxon>Pseudomonadati</taxon>
        <taxon>Pseudomonadota</taxon>
        <taxon>Alphaproteobacteria</taxon>
        <taxon>Acetobacterales</taxon>
        <taxon>Acetobacteraceae</taxon>
        <taxon>Gluconacetobacter</taxon>
    </lineage>
</organism>
<keyword evidence="5" id="KW-1185">Reference proteome</keyword>
<dbReference type="AlphaFoldDB" id="A0A370G2A5"/>
<dbReference type="RefSeq" id="WP_141288905.1">
    <property type="nucleotide sequence ID" value="NZ_BJMI01000011.1"/>
</dbReference>
<protein>
    <submittedName>
        <fullName evidence="4">Uncharacterized protein</fullName>
    </submittedName>
</protein>
<evidence type="ECO:0000313" key="5">
    <source>
        <dbReference type="Proteomes" id="UP000254958"/>
    </source>
</evidence>
<accession>A0A370G2A5</accession>
<evidence type="ECO:0000313" key="6">
    <source>
        <dbReference type="Proteomes" id="UP000562982"/>
    </source>
</evidence>
<evidence type="ECO:0000256" key="2">
    <source>
        <dbReference type="SAM" id="SignalP"/>
    </source>
</evidence>
<dbReference type="Proteomes" id="UP000254958">
    <property type="component" value="Unassembled WGS sequence"/>
</dbReference>
<keyword evidence="2" id="KW-0732">Signal</keyword>
<feature type="compositionally biased region" description="Basic and acidic residues" evidence="1">
    <location>
        <begin position="73"/>
        <end position="87"/>
    </location>
</feature>
<evidence type="ECO:0000313" key="4">
    <source>
        <dbReference type="EMBL" id="RDI37116.1"/>
    </source>
</evidence>
<feature type="compositionally biased region" description="Polar residues" evidence="1">
    <location>
        <begin position="40"/>
        <end position="55"/>
    </location>
</feature>
<dbReference type="EMBL" id="JABEQI010000006">
    <property type="protein sequence ID" value="MBB2187138.1"/>
    <property type="molecule type" value="Genomic_DNA"/>
</dbReference>
<reference evidence="3 6" key="2">
    <citation type="submission" date="2020-04" db="EMBL/GenBank/DDBJ databases">
        <title>Description of novel Gluconacetobacter.</title>
        <authorList>
            <person name="Sombolestani A."/>
        </authorList>
    </citation>
    <scope>NUCLEOTIDE SEQUENCE [LARGE SCALE GENOMIC DNA]</scope>
    <source>
        <strain evidence="3 6">LMG 1382</strain>
    </source>
</reference>
<reference evidence="4 5" key="1">
    <citation type="submission" date="2018-07" db="EMBL/GenBank/DDBJ databases">
        <title>Genomic Encyclopedia of Type Strains, Phase IV (KMG-IV): sequencing the most valuable type-strain genomes for metagenomic binning, comparative biology and taxonomic classification.</title>
        <authorList>
            <person name="Goeker M."/>
        </authorList>
    </citation>
    <scope>NUCLEOTIDE SEQUENCE [LARGE SCALE GENOMIC DNA]</scope>
    <source>
        <strain evidence="4 5">DSM 5603</strain>
    </source>
</reference>
<dbReference type="EMBL" id="QQAW01000007">
    <property type="protein sequence ID" value="RDI37116.1"/>
    <property type="molecule type" value="Genomic_DNA"/>
</dbReference>
<dbReference type="Proteomes" id="UP000562982">
    <property type="component" value="Unassembled WGS sequence"/>
</dbReference>
<evidence type="ECO:0000313" key="3">
    <source>
        <dbReference type="EMBL" id="MBB2187138.1"/>
    </source>
</evidence>
<feature type="region of interest" description="Disordered" evidence="1">
    <location>
        <begin position="25"/>
        <end position="96"/>
    </location>
</feature>
<sequence>MRALLAIGLCLLFSSGAYAQTVAPSGQTPLARMQEDEVSGSAQQAIENAKKQSNGKTEHKSAEEKSTSTAQKRQHEERKDKGKRDAPVKNGDSPQP</sequence>
<comment type="caution">
    <text evidence="4">The sequence shown here is derived from an EMBL/GenBank/DDBJ whole genome shotgun (WGS) entry which is preliminary data.</text>
</comment>
<proteinExistence type="predicted"/>
<feature type="signal peptide" evidence="2">
    <location>
        <begin position="1"/>
        <end position="19"/>
    </location>
</feature>
<feature type="chain" id="PRO_5044585245" evidence="2">
    <location>
        <begin position="20"/>
        <end position="96"/>
    </location>
</feature>